<accession>A0ABS7XLM9</accession>
<gene>
    <name evidence="1" type="ORF">LB452_13240</name>
</gene>
<evidence type="ECO:0000313" key="1">
    <source>
        <dbReference type="EMBL" id="MBZ9779887.1"/>
    </source>
</evidence>
<comment type="caution">
    <text evidence="1">The sequence shown here is derived from an EMBL/GenBank/DDBJ whole genome shotgun (WGS) entry which is preliminary data.</text>
</comment>
<dbReference type="EMBL" id="JAIQZE010000020">
    <property type="protein sequence ID" value="MBZ9779887.1"/>
    <property type="molecule type" value="Genomic_DNA"/>
</dbReference>
<proteinExistence type="predicted"/>
<organism evidence="1 2">
    <name type="scientific">Psychroflexus longus</name>
    <dbReference type="NCBI Taxonomy" id="2873596"/>
    <lineage>
        <taxon>Bacteria</taxon>
        <taxon>Pseudomonadati</taxon>
        <taxon>Bacteroidota</taxon>
        <taxon>Flavobacteriia</taxon>
        <taxon>Flavobacteriales</taxon>
        <taxon>Flavobacteriaceae</taxon>
        <taxon>Psychroflexus</taxon>
    </lineage>
</organism>
<sequence length="124" mass="14098">MFTHVRTSKSNKEVVSQLTRKLNLGAENVIARIALAYSLKSNKKLDLNDIQDSGGKEYSRKVLFGNYDKYYLALVAQHYQLHISNQDLGKYVKMHVDDGLQNLFSKLESKSDTSALIFINSIEI</sequence>
<dbReference type="Gene3D" id="1.10.1220.160">
    <property type="entry name" value="DNA sulphur modification protein DndE"/>
    <property type="match status" value="1"/>
</dbReference>
<dbReference type="Pfam" id="PF08870">
    <property type="entry name" value="DndE"/>
    <property type="match status" value="1"/>
</dbReference>
<dbReference type="InterPro" id="IPR014969">
    <property type="entry name" value="DNA_S_DndE"/>
</dbReference>
<keyword evidence="2" id="KW-1185">Reference proteome</keyword>
<dbReference type="Proteomes" id="UP001199314">
    <property type="component" value="Unassembled WGS sequence"/>
</dbReference>
<name>A0ABS7XLM9_9FLAO</name>
<protein>
    <submittedName>
        <fullName evidence="1">DndE family protein</fullName>
    </submittedName>
</protein>
<dbReference type="InterPro" id="IPR038472">
    <property type="entry name" value="DndE_sf"/>
</dbReference>
<evidence type="ECO:0000313" key="2">
    <source>
        <dbReference type="Proteomes" id="UP001199314"/>
    </source>
</evidence>
<reference evidence="2" key="1">
    <citation type="submission" date="2023-07" db="EMBL/GenBank/DDBJ databases">
        <title>Novel species isolated from saline lakes on Tibetan Plateau.</title>
        <authorList>
            <person name="Lu H."/>
        </authorList>
    </citation>
    <scope>NUCLEOTIDE SEQUENCE [LARGE SCALE GENOMIC DNA]</scope>
    <source>
        <strain evidence="2">CAK8W</strain>
    </source>
</reference>